<keyword evidence="1" id="KW-0304">Gas vesicle</keyword>
<evidence type="ECO:0000313" key="5">
    <source>
        <dbReference type="Proteomes" id="UP001142374"/>
    </source>
</evidence>
<dbReference type="RefSeq" id="WP_168094617.1">
    <property type="nucleotide sequence ID" value="NZ_JAATER010000277.1"/>
</dbReference>
<dbReference type="Pfam" id="PF06386">
    <property type="entry name" value="GvpL_GvpF"/>
    <property type="match status" value="1"/>
</dbReference>
<evidence type="ECO:0000256" key="1">
    <source>
        <dbReference type="ARBA" id="ARBA00022987"/>
    </source>
</evidence>
<dbReference type="PANTHER" id="PTHR36852:SF1">
    <property type="entry name" value="PROTEIN GVPL 2"/>
    <property type="match status" value="1"/>
</dbReference>
<protein>
    <submittedName>
        <fullName evidence="4">GvpL/GvpF family gas vesicle protein</fullName>
    </submittedName>
</protein>
<organism evidence="4 5">
    <name type="scientific">Streptomyces telluris</name>
    <dbReference type="NCBI Taxonomy" id="2720021"/>
    <lineage>
        <taxon>Bacteria</taxon>
        <taxon>Bacillati</taxon>
        <taxon>Actinomycetota</taxon>
        <taxon>Actinomycetes</taxon>
        <taxon>Kitasatosporales</taxon>
        <taxon>Streptomycetaceae</taxon>
        <taxon>Streptomyces</taxon>
    </lineage>
</organism>
<reference evidence="4" key="1">
    <citation type="submission" date="2022-06" db="EMBL/GenBank/DDBJ databases">
        <title>WGS of actinobacteria.</title>
        <authorList>
            <person name="Thawai C."/>
        </authorList>
    </citation>
    <scope>NUCLEOTIDE SEQUENCE</scope>
    <source>
        <strain evidence="4">AA8</strain>
    </source>
</reference>
<dbReference type="GO" id="GO:0031411">
    <property type="term" value="C:gas vesicle"/>
    <property type="evidence" value="ECO:0007669"/>
    <property type="project" value="UniProtKB-SubCell"/>
</dbReference>
<dbReference type="EMBL" id="JANIID010000017">
    <property type="protein sequence ID" value="MCQ8771888.1"/>
    <property type="molecule type" value="Genomic_DNA"/>
</dbReference>
<accession>A0A9X2LIQ5</accession>
<evidence type="ECO:0000256" key="3">
    <source>
        <dbReference type="ARBA" id="ARBA00035643"/>
    </source>
</evidence>
<sequence length="267" mass="28535">MAGNLCYAYAVVPFSPSLERAALGGVHGVADRPVALVRSGELAAAVSSVPETDFSQAALEAHLEDLDWLERTARAHHAVVESLAARTTVLPLRLATVYLDDTRVARVLEEGQEAFAGLLARLTGHAEWGVKVYVEAAPSAPAAPAAAAPAEAADPGRAYLRQRRHQHQVRRDAWRTAEEVVRRIDAEVRGLASERARHRPQRGRLAGTGGENVANDAYLVPHELAGEFRRHVHRAAEGSPGIRVDITGPWAPYSFAGPGVQEGAAPG</sequence>
<dbReference type="GO" id="GO:0031412">
    <property type="term" value="P:gas vesicle organization"/>
    <property type="evidence" value="ECO:0007669"/>
    <property type="project" value="InterPro"/>
</dbReference>
<evidence type="ECO:0000256" key="2">
    <source>
        <dbReference type="ARBA" id="ARBA00035108"/>
    </source>
</evidence>
<dbReference type="AlphaFoldDB" id="A0A9X2LIQ5"/>
<proteinExistence type="inferred from homology"/>
<comment type="caution">
    <text evidence="4">The sequence shown here is derived from an EMBL/GenBank/DDBJ whole genome shotgun (WGS) entry which is preliminary data.</text>
</comment>
<gene>
    <name evidence="4" type="ORF">NQU55_19255</name>
</gene>
<dbReference type="Proteomes" id="UP001142374">
    <property type="component" value="Unassembled WGS sequence"/>
</dbReference>
<comment type="subcellular location">
    <subcellularLocation>
        <location evidence="2">Gas vesicle</location>
    </subcellularLocation>
</comment>
<evidence type="ECO:0000313" key="4">
    <source>
        <dbReference type="EMBL" id="MCQ8771888.1"/>
    </source>
</evidence>
<comment type="similarity">
    <text evidence="3">Belongs to the gas vesicle GvpF/GvpL family.</text>
</comment>
<dbReference type="PANTHER" id="PTHR36852">
    <property type="entry name" value="PROTEIN GVPL 2"/>
    <property type="match status" value="1"/>
</dbReference>
<keyword evidence="5" id="KW-1185">Reference proteome</keyword>
<name>A0A9X2LIQ5_9ACTN</name>
<dbReference type="InterPro" id="IPR009430">
    <property type="entry name" value="GvpL/GvpF"/>
</dbReference>